<feature type="signal peptide" evidence="6">
    <location>
        <begin position="1"/>
        <end position="26"/>
    </location>
</feature>
<keyword evidence="9" id="KW-1185">Reference proteome</keyword>
<evidence type="ECO:0000256" key="2">
    <source>
        <dbReference type="ARBA" id="ARBA00022670"/>
    </source>
</evidence>
<dbReference type="InterPro" id="IPR021109">
    <property type="entry name" value="Peptidase_aspartic_dom_sf"/>
</dbReference>
<dbReference type="InterPro" id="IPR032799">
    <property type="entry name" value="TAXi_C"/>
</dbReference>
<evidence type="ECO:0000256" key="5">
    <source>
        <dbReference type="ARBA" id="ARBA00023180"/>
    </source>
</evidence>
<comment type="similarity">
    <text evidence="1">Belongs to the peptidase A1 family.</text>
</comment>
<dbReference type="CDD" id="cd05476">
    <property type="entry name" value="pepsin_A_like_plant"/>
    <property type="match status" value="1"/>
</dbReference>
<dbReference type="PROSITE" id="PS51257">
    <property type="entry name" value="PROKAR_LIPOPROTEIN"/>
    <property type="match status" value="1"/>
</dbReference>
<dbReference type="PANTHER" id="PTHR47967:SF123">
    <property type="entry name" value="ASPARTIC PROTEINASE NEPENTHESIN-1-LIKE"/>
    <property type="match status" value="1"/>
</dbReference>
<comment type="caution">
    <text evidence="8">The sequence shown here is derived from an EMBL/GenBank/DDBJ whole genome shotgun (WGS) entry which is preliminary data.</text>
</comment>
<keyword evidence="4" id="KW-0378">Hydrolase</keyword>
<reference evidence="8" key="1">
    <citation type="submission" date="2024-03" db="EMBL/GenBank/DDBJ databases">
        <title>WGS assembly of Saponaria officinalis var. Norfolk2.</title>
        <authorList>
            <person name="Jenkins J."/>
            <person name="Shu S."/>
            <person name="Grimwood J."/>
            <person name="Barry K."/>
            <person name="Goodstein D."/>
            <person name="Schmutz J."/>
            <person name="Leebens-Mack J."/>
            <person name="Osbourn A."/>
        </authorList>
    </citation>
    <scope>NUCLEOTIDE SEQUENCE [LARGE SCALE GENOMIC DNA]</scope>
    <source>
        <strain evidence="8">JIC</strain>
    </source>
</reference>
<dbReference type="SUPFAM" id="SSF50630">
    <property type="entry name" value="Acid proteases"/>
    <property type="match status" value="1"/>
</dbReference>
<dbReference type="Pfam" id="PF14543">
    <property type="entry name" value="TAXi_N"/>
    <property type="match status" value="1"/>
</dbReference>
<dbReference type="GO" id="GO:0006508">
    <property type="term" value="P:proteolysis"/>
    <property type="evidence" value="ECO:0007669"/>
    <property type="project" value="UniProtKB-KW"/>
</dbReference>
<keyword evidence="3" id="KW-0064">Aspartyl protease</keyword>
<feature type="domain" description="Peptidase A1" evidence="7">
    <location>
        <begin position="99"/>
        <end position="467"/>
    </location>
</feature>
<keyword evidence="2" id="KW-0645">Protease</keyword>
<evidence type="ECO:0000313" key="8">
    <source>
        <dbReference type="EMBL" id="KAK9706349.1"/>
    </source>
</evidence>
<gene>
    <name evidence="8" type="ORF">RND81_07G118100</name>
</gene>
<protein>
    <recommendedName>
        <fullName evidence="7">Peptidase A1 domain-containing protein</fullName>
    </recommendedName>
</protein>
<dbReference type="Gene3D" id="2.40.70.10">
    <property type="entry name" value="Acid Proteases"/>
    <property type="match status" value="2"/>
</dbReference>
<evidence type="ECO:0000259" key="7">
    <source>
        <dbReference type="PROSITE" id="PS51767"/>
    </source>
</evidence>
<evidence type="ECO:0000256" key="4">
    <source>
        <dbReference type="ARBA" id="ARBA00022801"/>
    </source>
</evidence>
<dbReference type="GO" id="GO:0005576">
    <property type="term" value="C:extracellular region"/>
    <property type="evidence" value="ECO:0007669"/>
    <property type="project" value="TreeGrafter"/>
</dbReference>
<dbReference type="Proteomes" id="UP001443914">
    <property type="component" value="Unassembled WGS sequence"/>
</dbReference>
<dbReference type="InterPro" id="IPR051708">
    <property type="entry name" value="Plant_Aspart_Prot_A1"/>
</dbReference>
<evidence type="ECO:0000256" key="1">
    <source>
        <dbReference type="ARBA" id="ARBA00007447"/>
    </source>
</evidence>
<dbReference type="InterPro" id="IPR034161">
    <property type="entry name" value="Pepsin-like_plant"/>
</dbReference>
<dbReference type="PROSITE" id="PS51767">
    <property type="entry name" value="PEPTIDASE_A1"/>
    <property type="match status" value="1"/>
</dbReference>
<proteinExistence type="inferred from homology"/>
<dbReference type="GO" id="GO:0004190">
    <property type="term" value="F:aspartic-type endopeptidase activity"/>
    <property type="evidence" value="ECO:0007669"/>
    <property type="project" value="UniProtKB-KW"/>
</dbReference>
<keyword evidence="5" id="KW-0325">Glycoprotein</keyword>
<sequence length="476" mass="54395">MFNSKLNPTFLLAIFLACGLFQTTKSKSNIKYNGLHLRMIHIDSPNSPMYQPELTDIQRINRLLAISDYRMNYLVNKTSQKQVEPDVASPLIRRQSLAYYVQIGIGQFNDVHQPYHNNYLVFDTASDVIWTQCEDCRHCFLQRFSLFPNRRSRTYRPFTYAECHPSIWKGDHCESYVKYEDGTEMRGIWAQETFTFTSMSSIDEPINEIGFVCAIDTYNFVAAKVDDNIITGTLGMSKGEKSLFSQLGSKVQYKFSYCLQDFGDHYGQYPPMFLSFGDQISRPPIMYATPILTLRHPVVAQQLYYVNLVGISVDDTELYIPPHLFALKPYDYVGGTMFDTGSTLTYLTPPVFDILLNAIIQYVTEHNKYLKRTNIQPNKLEACWEPLYDSAPGFFPKVTFHFDQNADLIVQSKEMFLTYGGIQGVHLPGLACLTVARSVNGLNVIGAYQQINQRVIVDMEKSLLLFAPADCTSDTH</sequence>
<evidence type="ECO:0000256" key="3">
    <source>
        <dbReference type="ARBA" id="ARBA00022750"/>
    </source>
</evidence>
<name>A0AAW1JPN8_SAPOF</name>
<keyword evidence="6" id="KW-0732">Signal</keyword>
<accession>A0AAW1JPN8</accession>
<dbReference type="AlphaFoldDB" id="A0AAW1JPN8"/>
<dbReference type="PANTHER" id="PTHR47967">
    <property type="entry name" value="OS07G0603500 PROTEIN-RELATED"/>
    <property type="match status" value="1"/>
</dbReference>
<feature type="chain" id="PRO_5043407717" description="Peptidase A1 domain-containing protein" evidence="6">
    <location>
        <begin position="27"/>
        <end position="476"/>
    </location>
</feature>
<evidence type="ECO:0000313" key="9">
    <source>
        <dbReference type="Proteomes" id="UP001443914"/>
    </source>
</evidence>
<dbReference type="EMBL" id="JBDFQZ010000007">
    <property type="protein sequence ID" value="KAK9706349.1"/>
    <property type="molecule type" value="Genomic_DNA"/>
</dbReference>
<organism evidence="8 9">
    <name type="scientific">Saponaria officinalis</name>
    <name type="common">Common soapwort</name>
    <name type="synonym">Lychnis saponaria</name>
    <dbReference type="NCBI Taxonomy" id="3572"/>
    <lineage>
        <taxon>Eukaryota</taxon>
        <taxon>Viridiplantae</taxon>
        <taxon>Streptophyta</taxon>
        <taxon>Embryophyta</taxon>
        <taxon>Tracheophyta</taxon>
        <taxon>Spermatophyta</taxon>
        <taxon>Magnoliopsida</taxon>
        <taxon>eudicotyledons</taxon>
        <taxon>Gunneridae</taxon>
        <taxon>Pentapetalae</taxon>
        <taxon>Caryophyllales</taxon>
        <taxon>Caryophyllaceae</taxon>
        <taxon>Caryophylleae</taxon>
        <taxon>Saponaria</taxon>
    </lineage>
</organism>
<dbReference type="InterPro" id="IPR033121">
    <property type="entry name" value="PEPTIDASE_A1"/>
</dbReference>
<dbReference type="InterPro" id="IPR032861">
    <property type="entry name" value="TAXi_N"/>
</dbReference>
<evidence type="ECO:0000256" key="6">
    <source>
        <dbReference type="SAM" id="SignalP"/>
    </source>
</evidence>
<dbReference type="Pfam" id="PF14541">
    <property type="entry name" value="TAXi_C"/>
    <property type="match status" value="1"/>
</dbReference>